<evidence type="ECO:0000256" key="1">
    <source>
        <dbReference type="PROSITE-ProRule" id="PRU00723"/>
    </source>
</evidence>
<accession>A0A1Q9ESM2</accession>
<sequence>MMDGGSLLAGSQRLFQVASLSLQRPSASVMARIVARVRFSFLEFFEEAEDAVASGSRIRAFSAPPLRSATVPSCAEEPVLLDSAKESKESPEPVRNRGSEGHPFFCARPCIRYQTSGTCQLGSDCGFCHHVHEPEIKLDKRHRAAVQRMPLSELFEIMWPLLERRARDAGVSEADVQEMYQVLNHESQPSVSDGTMTGRAKQNFRQMLRSTNKKMSMLLSMIAGRCTADGQERLLDVLRRLRSRD</sequence>
<dbReference type="AlphaFoldDB" id="A0A1Q9ESM2"/>
<keyword evidence="1" id="KW-0862">Zinc</keyword>
<dbReference type="EMBL" id="LSRX01000078">
    <property type="protein sequence ID" value="OLQ10429.1"/>
    <property type="molecule type" value="Genomic_DNA"/>
</dbReference>
<gene>
    <name evidence="3" type="ORF">AK812_SmicGene5838</name>
</gene>
<name>A0A1Q9ESM2_SYMMI</name>
<evidence type="ECO:0000313" key="3">
    <source>
        <dbReference type="EMBL" id="OLQ10429.1"/>
    </source>
</evidence>
<reference evidence="3 4" key="1">
    <citation type="submission" date="2016-02" db="EMBL/GenBank/DDBJ databases">
        <title>Genome analysis of coral dinoflagellate symbionts highlights evolutionary adaptations to a symbiotic lifestyle.</title>
        <authorList>
            <person name="Aranda M."/>
            <person name="Li Y."/>
            <person name="Liew Y.J."/>
            <person name="Baumgarten S."/>
            <person name="Simakov O."/>
            <person name="Wilson M."/>
            <person name="Piel J."/>
            <person name="Ashoor H."/>
            <person name="Bougouffa S."/>
            <person name="Bajic V.B."/>
            <person name="Ryu T."/>
            <person name="Ravasi T."/>
            <person name="Bayer T."/>
            <person name="Micklem G."/>
            <person name="Kim H."/>
            <person name="Bhak J."/>
            <person name="Lajeunesse T.C."/>
            <person name="Voolstra C.R."/>
        </authorList>
    </citation>
    <scope>NUCLEOTIDE SEQUENCE [LARGE SCALE GENOMIC DNA]</scope>
    <source>
        <strain evidence="3 4">CCMP2467</strain>
    </source>
</reference>
<evidence type="ECO:0000313" key="4">
    <source>
        <dbReference type="Proteomes" id="UP000186817"/>
    </source>
</evidence>
<comment type="caution">
    <text evidence="3">The sequence shown here is derived from an EMBL/GenBank/DDBJ whole genome shotgun (WGS) entry which is preliminary data.</text>
</comment>
<keyword evidence="1" id="KW-0479">Metal-binding</keyword>
<keyword evidence="4" id="KW-1185">Reference proteome</keyword>
<feature type="domain" description="C3H1-type" evidence="2">
    <location>
        <begin position="104"/>
        <end position="133"/>
    </location>
</feature>
<protein>
    <recommendedName>
        <fullName evidence="2">C3H1-type domain-containing protein</fullName>
    </recommendedName>
</protein>
<dbReference type="OrthoDB" id="411372at2759"/>
<dbReference type="InterPro" id="IPR000571">
    <property type="entry name" value="Znf_CCCH"/>
</dbReference>
<organism evidence="3 4">
    <name type="scientific">Symbiodinium microadriaticum</name>
    <name type="common">Dinoflagellate</name>
    <name type="synonym">Zooxanthella microadriatica</name>
    <dbReference type="NCBI Taxonomy" id="2951"/>
    <lineage>
        <taxon>Eukaryota</taxon>
        <taxon>Sar</taxon>
        <taxon>Alveolata</taxon>
        <taxon>Dinophyceae</taxon>
        <taxon>Suessiales</taxon>
        <taxon>Symbiodiniaceae</taxon>
        <taxon>Symbiodinium</taxon>
    </lineage>
</organism>
<keyword evidence="1" id="KW-0863">Zinc-finger</keyword>
<feature type="zinc finger region" description="C3H1-type" evidence="1">
    <location>
        <begin position="104"/>
        <end position="133"/>
    </location>
</feature>
<proteinExistence type="predicted"/>
<dbReference type="GO" id="GO:0008270">
    <property type="term" value="F:zinc ion binding"/>
    <property type="evidence" value="ECO:0007669"/>
    <property type="project" value="UniProtKB-KW"/>
</dbReference>
<evidence type="ECO:0000259" key="2">
    <source>
        <dbReference type="PROSITE" id="PS50103"/>
    </source>
</evidence>
<dbReference type="PROSITE" id="PS50103">
    <property type="entry name" value="ZF_C3H1"/>
    <property type="match status" value="1"/>
</dbReference>
<dbReference type="Proteomes" id="UP000186817">
    <property type="component" value="Unassembled WGS sequence"/>
</dbReference>